<accession>A0AA41YAJ2</accession>
<evidence type="ECO:0000313" key="4">
    <source>
        <dbReference type="Proteomes" id="UP001163821"/>
    </source>
</evidence>
<feature type="domain" description="DUF1858" evidence="1">
    <location>
        <begin position="3"/>
        <end position="62"/>
    </location>
</feature>
<evidence type="ECO:0000313" key="3">
    <source>
        <dbReference type="EMBL" id="MCW0482320.1"/>
    </source>
</evidence>
<organism evidence="3 4">
    <name type="scientific">Gaoshiqia sediminis</name>
    <dbReference type="NCBI Taxonomy" id="2986998"/>
    <lineage>
        <taxon>Bacteria</taxon>
        <taxon>Pseudomonadati</taxon>
        <taxon>Bacteroidota</taxon>
        <taxon>Bacteroidia</taxon>
        <taxon>Marinilabiliales</taxon>
        <taxon>Prolixibacteraceae</taxon>
        <taxon>Gaoshiqia</taxon>
    </lineage>
</organism>
<dbReference type="Gene3D" id="1.10.3910.10">
    <property type="entry name" value="SP0561-like"/>
    <property type="match status" value="1"/>
</dbReference>
<feature type="domain" description="DUF2249" evidence="2">
    <location>
        <begin position="206"/>
        <end position="272"/>
    </location>
</feature>
<dbReference type="Pfam" id="PF08984">
    <property type="entry name" value="DUF1858"/>
    <property type="match status" value="1"/>
</dbReference>
<dbReference type="InterPro" id="IPR018720">
    <property type="entry name" value="DUF2249"/>
</dbReference>
<evidence type="ECO:0000259" key="1">
    <source>
        <dbReference type="Pfam" id="PF08984"/>
    </source>
</evidence>
<dbReference type="RefSeq" id="WP_282590926.1">
    <property type="nucleotide sequence ID" value="NZ_JAPAAF010000006.1"/>
</dbReference>
<comment type="caution">
    <text evidence="3">The sequence shown here is derived from an EMBL/GenBank/DDBJ whole genome shotgun (WGS) entry which is preliminary data.</text>
</comment>
<keyword evidence="4" id="KW-1185">Reference proteome</keyword>
<sequence>MKITYKTKISALINENPETIEVLISVNPHFSKLKNPVLRGILASRTSLSDAAHIAKCDIESLFNSLAKIGFEPEYESSIMKEAIIKSRTNPKISEAIHQSKINALDVRPTLERGEDPFSEIMGELAKLQDGYVLEVINSFEPTPLIKIAQTKGFDSLVEVKSDTVYTYFMKAGEPKKEQRSDDLVFKISVAEHEMRRASCNREIQEIDVRELEMPLPMVTILGELEKLQENGALYVHHKKVPQYLLPELAERNFKTWIAEVDDQNVELLIHK</sequence>
<protein>
    <submittedName>
        <fullName evidence="3">DUF2249 domain-containing protein</fullName>
    </submittedName>
</protein>
<dbReference type="Proteomes" id="UP001163821">
    <property type="component" value="Unassembled WGS sequence"/>
</dbReference>
<dbReference type="EMBL" id="JAPAAF010000006">
    <property type="protein sequence ID" value="MCW0482320.1"/>
    <property type="molecule type" value="Genomic_DNA"/>
</dbReference>
<dbReference type="Pfam" id="PF10006">
    <property type="entry name" value="DUF2249"/>
    <property type="match status" value="2"/>
</dbReference>
<dbReference type="InterPro" id="IPR038062">
    <property type="entry name" value="ScdA-like_N_sf"/>
</dbReference>
<dbReference type="SUPFAM" id="SSF140683">
    <property type="entry name" value="SP0561-like"/>
    <property type="match status" value="1"/>
</dbReference>
<feature type="domain" description="DUF2249" evidence="2">
    <location>
        <begin position="105"/>
        <end position="156"/>
    </location>
</feature>
<dbReference type="InterPro" id="IPR015077">
    <property type="entry name" value="DUF1858"/>
</dbReference>
<reference evidence="3" key="1">
    <citation type="submission" date="2022-10" db="EMBL/GenBank/DDBJ databases">
        <title>Gaoshiqiia sediminis gen. nov., sp. nov., isolated from coastal sediment.</title>
        <authorList>
            <person name="Yu W.X."/>
            <person name="Mu D.S."/>
            <person name="Du J.Z."/>
            <person name="Liang Y.Q."/>
        </authorList>
    </citation>
    <scope>NUCLEOTIDE SEQUENCE</scope>
    <source>
        <strain evidence="3">A06</strain>
    </source>
</reference>
<gene>
    <name evidence="3" type="ORF">N2K84_06230</name>
</gene>
<name>A0AA41YAJ2_9BACT</name>
<proteinExistence type="predicted"/>
<evidence type="ECO:0000259" key="2">
    <source>
        <dbReference type="Pfam" id="PF10006"/>
    </source>
</evidence>
<dbReference type="AlphaFoldDB" id="A0AA41YAJ2"/>